<name>A0AAW2DLA9_9ROSI</name>
<dbReference type="PANTHER" id="PTHR10492:SF101">
    <property type="entry name" value="ATP-DEPENDENT DNA HELICASE"/>
    <property type="match status" value="1"/>
</dbReference>
<evidence type="ECO:0000259" key="5">
    <source>
        <dbReference type="Pfam" id="PF21530"/>
    </source>
</evidence>
<evidence type="ECO:0000259" key="4">
    <source>
        <dbReference type="Pfam" id="PF14214"/>
    </source>
</evidence>
<dbReference type="InterPro" id="IPR012340">
    <property type="entry name" value="NA-bd_OB-fold"/>
</dbReference>
<keyword evidence="1" id="KW-0067">ATP-binding</keyword>
<dbReference type="Pfam" id="PF05970">
    <property type="entry name" value="PIF1"/>
    <property type="match status" value="1"/>
</dbReference>
<protein>
    <recommendedName>
        <fullName evidence="1">ATP-dependent DNA helicase</fullName>
        <ecNumber evidence="1">5.6.2.3</ecNumber>
    </recommendedName>
</protein>
<keyword evidence="1" id="KW-0347">Helicase</keyword>
<dbReference type="CDD" id="cd04480">
    <property type="entry name" value="RPA1_DBD_A_like"/>
    <property type="match status" value="1"/>
</dbReference>
<comment type="catalytic activity">
    <reaction evidence="1">
        <text>ATP + H2O = ADP + phosphate + H(+)</text>
        <dbReference type="Rhea" id="RHEA:13065"/>
        <dbReference type="ChEBI" id="CHEBI:15377"/>
        <dbReference type="ChEBI" id="CHEBI:15378"/>
        <dbReference type="ChEBI" id="CHEBI:30616"/>
        <dbReference type="ChEBI" id="CHEBI:43474"/>
        <dbReference type="ChEBI" id="CHEBI:456216"/>
        <dbReference type="EC" id="5.6.2.3"/>
    </reaction>
</comment>
<dbReference type="InterPro" id="IPR027417">
    <property type="entry name" value="P-loop_NTPase"/>
</dbReference>
<dbReference type="InterPro" id="IPR010285">
    <property type="entry name" value="DNA_helicase_pif1-like_DEAD"/>
</dbReference>
<feature type="domain" description="Helitron helicase-like" evidence="4">
    <location>
        <begin position="495"/>
        <end position="678"/>
    </location>
</feature>
<dbReference type="CDD" id="cd18809">
    <property type="entry name" value="SF1_C_RecD"/>
    <property type="match status" value="1"/>
</dbReference>
<dbReference type="Pfam" id="PF21530">
    <property type="entry name" value="Pif1_2B_dom"/>
    <property type="match status" value="1"/>
</dbReference>
<dbReference type="GO" id="GO:0006281">
    <property type="term" value="P:DNA repair"/>
    <property type="evidence" value="ECO:0007669"/>
    <property type="project" value="UniProtKB-KW"/>
</dbReference>
<comment type="cofactor">
    <cofactor evidence="1">
        <name>Mg(2+)</name>
        <dbReference type="ChEBI" id="CHEBI:18420"/>
    </cofactor>
</comment>
<dbReference type="GO" id="GO:0006310">
    <property type="term" value="P:DNA recombination"/>
    <property type="evidence" value="ECO:0007669"/>
    <property type="project" value="UniProtKB-KW"/>
</dbReference>
<evidence type="ECO:0000259" key="2">
    <source>
        <dbReference type="Pfam" id="PF02721"/>
    </source>
</evidence>
<dbReference type="GO" id="GO:0000723">
    <property type="term" value="P:telomere maintenance"/>
    <property type="evidence" value="ECO:0007669"/>
    <property type="project" value="InterPro"/>
</dbReference>
<dbReference type="GO" id="GO:0043139">
    <property type="term" value="F:5'-3' DNA helicase activity"/>
    <property type="evidence" value="ECO:0007669"/>
    <property type="project" value="UniProtKB-EC"/>
</dbReference>
<dbReference type="GO" id="GO:0005524">
    <property type="term" value="F:ATP binding"/>
    <property type="evidence" value="ECO:0007669"/>
    <property type="project" value="UniProtKB-KW"/>
</dbReference>
<keyword evidence="1" id="KW-0233">DNA recombination</keyword>
<proteinExistence type="inferred from homology"/>
<dbReference type="EMBL" id="JAZDWU010000002">
    <property type="protein sequence ID" value="KAL0011201.1"/>
    <property type="molecule type" value="Genomic_DNA"/>
</dbReference>
<dbReference type="PANTHER" id="PTHR10492">
    <property type="match status" value="1"/>
</dbReference>
<feature type="domain" description="Replication protein A 70 kDa DNA-binding subunit B/D first OB fold" evidence="2">
    <location>
        <begin position="1475"/>
        <end position="1580"/>
    </location>
</feature>
<dbReference type="EC" id="5.6.2.3" evidence="1"/>
<evidence type="ECO:0000313" key="6">
    <source>
        <dbReference type="EMBL" id="KAL0011201.1"/>
    </source>
</evidence>
<keyword evidence="1" id="KW-0227">DNA damage</keyword>
<sequence length="1699" mass="193724">MDEARVRRSKRRLILNKKRAIRTQIEMCCRSEVDPGNLFDVPISYGPGTSTLQRTTSNGNLFEVPISYGSGSCALESHNKDGAAKRLKSGKTAAIINKRLARAPIIGCDFHFGNVENTLVLSQLNDEILQRCDKGVINDNLLDVPVDVMVEEVATNFIPNNADTIFGSTSHESNTISADDLRNEHSIHVISPAKVAAPAGKFTEPWNFGKPTETCESCGAILWYEERNVKSRRPSQPKFSLCCSEGQIYLPLLKRAPPVLEELLNYDGPSFVHFHDNRRRYNVMFAITSMGGKVDRTVNDGNGPYVYRLNGQNHHLIGSLLPVEGSEPKFAQLYIFDTENEVQHRIRSISSDKENDVINPEIVNSLIHMLDEHNALVKVFRMAKDRYTECNTADVKLRLINCRPNRSSQYNLPTASKVVGLIVGDFDRNNGYRDIIVEDRHRGLRRISEIHPTFMAMQYPLLFPNGEDGFSLGIPKRLRGSMQESENSTVMMREYYAFRIQQRLSEGNTLISGGRLFQQFIVDAYCCIEGIRLRWIQKKQDYLRAEIYSGLKDAVLRGDTTKASIGKRIVLSSSFTGGPRYMIQNYQDAMAICRWAGYPDLFLTFTCNSKWPEIISFLELIPGQKPEDRPDIVARAFKIKLDALLQDIKKGQHFGKVLAVVYTIEFQKRGLPHAHILVFLHPDDKYPVPEDIDSIISAEIPDCLEDSIGHEAVKQFMMHGPCGAARPNSPCMVDNNCTKHFPKHFVRETIIDDQGFPTYRRREDGRFVLKNGVELDNRYVVPYNIDLLVKYISASEASWRIFQFEIHYHEPAVQRLNFHMKNENQVTFSDYEYLDNVANRPAACFALGLLDGDREWNDAIKEASNWATAQQVRELFVTILLFCEVSQPEQIWELNWKDFSEDILFRQRRILRFDQLQLSENQLRNYALYEIEKLLTKAGKSLKDYPPMPLPDMSLIRERNNRLLEEELSYDKKALAAEYASSYTKLNILQKHVFDQVIQAVLKGEGKMFFLYGHGGTGKTFVHKTIMSFLRSRGEIVLAVASSGIASLLLPGGRTAYSRFRIPLCVNEDSVCDIKQKTQLAELLCATKLIIWDEAPMTHRHCFEALDRTLRDILRFSSNFDPNKIFGGITVIVGGDFRQILPVIPKGRREDIVASAINKSVIWNHCKIFMLTENMRLNQNFNNLEDGESVVDFGNWILRIGNGEFENVDGESWIEIPEDLLIKPTKDPIADIINVTYPDIHDKMKDSQYLQERAILAPTNEIVNKINDQILSLVDEEERVYLSSDTVCKSSNSITDLDMLYPVEFLNSLEFPGIPKHELNLKVGIPIMLLRNLNQTAGLCNGTRLIVTQLADWVIEAKIITGTNIGSKVFIPRIILSPTESKWPFTLKRRQFPISISFAMTINKRQGQSLNRVGLFLPQPVFTHGQLYVAISRVTNRNGLKILIVNDKNQKQFLAKNIVYKEIFSNLPRAMSKGYSFLDQISDAKETWRIRVRICRMWRAVNKRNGNNFISLDMIFIGEKKNLIHAIVRKNVFQKFSAILREGGTFIISNFKVIVTNKGYRPVSNDLNIIFLLTTSVKECNEESELIPMHAFEFATYDCINSRLNDNSYLTDIIGKLTAIGPIEQVHFDNGFTNIRNLQILLPQDKELRISLWDESAETITENDFKEDEGPYIIIVTSTTVKAFQGKLNLNTTSARTIP</sequence>
<feature type="domain" description="DNA helicase Pif1-like DEAD-box helicase" evidence="3">
    <location>
        <begin position="986"/>
        <end position="1208"/>
    </location>
</feature>
<keyword evidence="7" id="KW-1185">Reference proteome</keyword>
<keyword evidence="1" id="KW-0547">Nucleotide-binding</keyword>
<dbReference type="Gene3D" id="3.40.50.300">
    <property type="entry name" value="P-loop containing nucleotide triphosphate hydrolases"/>
    <property type="match status" value="1"/>
</dbReference>
<dbReference type="Pfam" id="PF14214">
    <property type="entry name" value="Helitron_like_N"/>
    <property type="match status" value="1"/>
</dbReference>
<dbReference type="SUPFAM" id="SSF50249">
    <property type="entry name" value="Nucleic acid-binding proteins"/>
    <property type="match status" value="2"/>
</dbReference>
<dbReference type="InterPro" id="IPR025476">
    <property type="entry name" value="Helitron_helicase-like"/>
</dbReference>
<reference evidence="6 7" key="1">
    <citation type="submission" date="2024-01" db="EMBL/GenBank/DDBJ databases">
        <title>A telomere-to-telomere, gap-free genome of sweet tea (Lithocarpus litseifolius).</title>
        <authorList>
            <person name="Zhou J."/>
        </authorList>
    </citation>
    <scope>NUCLEOTIDE SEQUENCE [LARGE SCALE GENOMIC DNA]</scope>
    <source>
        <strain evidence="6">Zhou-2022a</strain>
        <tissue evidence="6">Leaf</tissue>
    </source>
</reference>
<dbReference type="Gene3D" id="2.40.50.140">
    <property type="entry name" value="Nucleic acid-binding proteins"/>
    <property type="match status" value="2"/>
</dbReference>
<evidence type="ECO:0000259" key="3">
    <source>
        <dbReference type="Pfam" id="PF05970"/>
    </source>
</evidence>
<dbReference type="InterPro" id="IPR003871">
    <property type="entry name" value="RFA1B/D_OB_1st"/>
</dbReference>
<comment type="caution">
    <text evidence="6">The sequence shown here is derived from an EMBL/GenBank/DDBJ whole genome shotgun (WGS) entry which is preliminary data.</text>
</comment>
<accession>A0AAW2DLA9</accession>
<dbReference type="InterPro" id="IPR049163">
    <property type="entry name" value="Pif1-like_2B_dom"/>
</dbReference>
<feature type="domain" description="DNA helicase Pif1-like 2B" evidence="5">
    <location>
        <begin position="1304"/>
        <end position="1350"/>
    </location>
</feature>
<dbReference type="GO" id="GO:0016787">
    <property type="term" value="F:hydrolase activity"/>
    <property type="evidence" value="ECO:0007669"/>
    <property type="project" value="UniProtKB-KW"/>
</dbReference>
<dbReference type="Pfam" id="PF02721">
    <property type="entry name" value="DUF223"/>
    <property type="match status" value="1"/>
</dbReference>
<organism evidence="6 7">
    <name type="scientific">Lithocarpus litseifolius</name>
    <dbReference type="NCBI Taxonomy" id="425828"/>
    <lineage>
        <taxon>Eukaryota</taxon>
        <taxon>Viridiplantae</taxon>
        <taxon>Streptophyta</taxon>
        <taxon>Embryophyta</taxon>
        <taxon>Tracheophyta</taxon>
        <taxon>Spermatophyta</taxon>
        <taxon>Magnoliopsida</taxon>
        <taxon>eudicotyledons</taxon>
        <taxon>Gunneridae</taxon>
        <taxon>Pentapetalae</taxon>
        <taxon>rosids</taxon>
        <taxon>fabids</taxon>
        <taxon>Fagales</taxon>
        <taxon>Fagaceae</taxon>
        <taxon>Lithocarpus</taxon>
    </lineage>
</organism>
<comment type="similarity">
    <text evidence="1">Belongs to the helicase family.</text>
</comment>
<gene>
    <name evidence="6" type="ORF">SO802_006309</name>
</gene>
<dbReference type="Proteomes" id="UP001459277">
    <property type="component" value="Unassembled WGS sequence"/>
</dbReference>
<dbReference type="SUPFAM" id="SSF52540">
    <property type="entry name" value="P-loop containing nucleoside triphosphate hydrolases"/>
    <property type="match status" value="2"/>
</dbReference>
<evidence type="ECO:0000313" key="7">
    <source>
        <dbReference type="Proteomes" id="UP001459277"/>
    </source>
</evidence>
<evidence type="ECO:0000256" key="1">
    <source>
        <dbReference type="RuleBase" id="RU363044"/>
    </source>
</evidence>
<keyword evidence="1" id="KW-0234">DNA repair</keyword>
<keyword evidence="1" id="KW-0378">Hydrolase</keyword>